<feature type="transmembrane region" description="Helical" evidence="6">
    <location>
        <begin position="203"/>
        <end position="222"/>
    </location>
</feature>
<dbReference type="InterPro" id="IPR050189">
    <property type="entry name" value="MFS_Efflux_Transporters"/>
</dbReference>
<feature type="transmembrane region" description="Helical" evidence="6">
    <location>
        <begin position="288"/>
        <end position="307"/>
    </location>
</feature>
<dbReference type="Pfam" id="PF07690">
    <property type="entry name" value="MFS_1"/>
    <property type="match status" value="1"/>
</dbReference>
<dbReference type="PANTHER" id="PTHR43124">
    <property type="entry name" value="PURINE EFFLUX PUMP PBUE"/>
    <property type="match status" value="1"/>
</dbReference>
<feature type="transmembrane region" description="Helical" evidence="6">
    <location>
        <begin position="156"/>
        <end position="176"/>
    </location>
</feature>
<dbReference type="Proteomes" id="UP001237105">
    <property type="component" value="Unassembled WGS sequence"/>
</dbReference>
<dbReference type="InterPro" id="IPR036259">
    <property type="entry name" value="MFS_trans_sf"/>
</dbReference>
<feature type="transmembrane region" description="Helical" evidence="6">
    <location>
        <begin position="354"/>
        <end position="376"/>
    </location>
</feature>
<evidence type="ECO:0000259" key="7">
    <source>
        <dbReference type="PROSITE" id="PS50850"/>
    </source>
</evidence>
<comment type="caution">
    <text evidence="8">The sequence shown here is derived from an EMBL/GenBank/DDBJ whole genome shotgun (WGS) entry which is preliminary data.</text>
</comment>
<keyword evidence="9" id="KW-1185">Reference proteome</keyword>
<evidence type="ECO:0000256" key="5">
    <source>
        <dbReference type="ARBA" id="ARBA00023136"/>
    </source>
</evidence>
<reference evidence="8 9" key="1">
    <citation type="submission" date="2023-05" db="EMBL/GenBank/DDBJ databases">
        <title>Draft genome sequence of Streptomyces sp. B-S-A12 isolated from a cave soil in Thailand.</title>
        <authorList>
            <person name="Chamroensaksri N."/>
            <person name="Muangham S."/>
        </authorList>
    </citation>
    <scope>NUCLEOTIDE SEQUENCE [LARGE SCALE GENOMIC DNA]</scope>
    <source>
        <strain evidence="8 9">B-S-A12</strain>
    </source>
</reference>
<evidence type="ECO:0000256" key="1">
    <source>
        <dbReference type="ARBA" id="ARBA00004651"/>
    </source>
</evidence>
<evidence type="ECO:0000256" key="6">
    <source>
        <dbReference type="SAM" id="Phobius"/>
    </source>
</evidence>
<evidence type="ECO:0000313" key="8">
    <source>
        <dbReference type="EMBL" id="MDI3422242.1"/>
    </source>
</evidence>
<proteinExistence type="predicted"/>
<dbReference type="InterPro" id="IPR011701">
    <property type="entry name" value="MFS"/>
</dbReference>
<dbReference type="SUPFAM" id="SSF103473">
    <property type="entry name" value="MFS general substrate transporter"/>
    <property type="match status" value="1"/>
</dbReference>
<feature type="transmembrane region" description="Helical" evidence="6">
    <location>
        <begin position="101"/>
        <end position="121"/>
    </location>
</feature>
<evidence type="ECO:0000256" key="3">
    <source>
        <dbReference type="ARBA" id="ARBA00022692"/>
    </source>
</evidence>
<dbReference type="Gene3D" id="1.20.1250.20">
    <property type="entry name" value="MFS general substrate transporter like domains"/>
    <property type="match status" value="1"/>
</dbReference>
<feature type="transmembrane region" description="Helical" evidence="6">
    <location>
        <begin position="265"/>
        <end position="282"/>
    </location>
</feature>
<feature type="domain" description="Major facilitator superfamily (MFS) profile" evidence="7">
    <location>
        <begin position="4"/>
        <end position="381"/>
    </location>
</feature>
<feature type="transmembrane region" description="Helical" evidence="6">
    <location>
        <begin position="33"/>
        <end position="58"/>
    </location>
</feature>
<feature type="transmembrane region" description="Helical" evidence="6">
    <location>
        <begin position="234"/>
        <end position="253"/>
    </location>
</feature>
<keyword evidence="5 6" id="KW-0472">Membrane</keyword>
<dbReference type="InterPro" id="IPR020846">
    <property type="entry name" value="MFS_dom"/>
</dbReference>
<dbReference type="RefSeq" id="WP_282538106.1">
    <property type="nucleotide sequence ID" value="NZ_JASCIS010000034.1"/>
</dbReference>
<feature type="transmembrane region" description="Helical" evidence="6">
    <location>
        <begin position="70"/>
        <end position="95"/>
    </location>
</feature>
<comment type="subcellular location">
    <subcellularLocation>
        <location evidence="1">Cell membrane</location>
        <topology evidence="1">Multi-pass membrane protein</topology>
    </subcellularLocation>
</comment>
<evidence type="ECO:0000256" key="4">
    <source>
        <dbReference type="ARBA" id="ARBA00022989"/>
    </source>
</evidence>
<dbReference type="EMBL" id="JASCIS010000034">
    <property type="protein sequence ID" value="MDI3422242.1"/>
    <property type="molecule type" value="Genomic_DNA"/>
</dbReference>
<keyword evidence="2" id="KW-1003">Cell membrane</keyword>
<dbReference type="PROSITE" id="PS50850">
    <property type="entry name" value="MFS"/>
    <property type="match status" value="1"/>
</dbReference>
<evidence type="ECO:0000256" key="2">
    <source>
        <dbReference type="ARBA" id="ARBA00022475"/>
    </source>
</evidence>
<evidence type="ECO:0000313" key="9">
    <source>
        <dbReference type="Proteomes" id="UP001237105"/>
    </source>
</evidence>
<organism evidence="8 9">
    <name type="scientific">Streptomyces luteolus</name>
    <dbReference type="NCBI Taxonomy" id="3043615"/>
    <lineage>
        <taxon>Bacteria</taxon>
        <taxon>Bacillati</taxon>
        <taxon>Actinomycetota</taxon>
        <taxon>Actinomycetes</taxon>
        <taxon>Kitasatosporales</taxon>
        <taxon>Streptomycetaceae</taxon>
        <taxon>Streptomyces</taxon>
    </lineage>
</organism>
<keyword evidence="4 6" id="KW-1133">Transmembrane helix</keyword>
<sequence length="394" mass="39605">MIRKVWPLVTAAIALGIDAYVVAGVLPSIADSLATTVAVIGLGVTAFTAAYAVAGPLLSGRLTQGSTARALLIALGVFNLGNLITVVAPGVGIFLGSRVMAGAGAGILTAVATATAAAMVTERERGRAMAMVTFGLSTGTVAGVPVGMLIGESRGWRWTMALVVAVGVLSMIALASRARTLPPLPRTDGAPVFGVLRSGRTSAGIVAAFLLGVASLGLYTYLLPMADSRGLQGWGFALVWAWGIGGVTGAALIGKPLDRYGPRALLLVLPAILAASFATVWISSAPAVWLIAAATWGAAGWASVPTVQQALTQDRPAQAMPVIAFQMAAMYLGSAAGAALGSSLLAGGVNSVDLAGLALIPAGLAMVLTGWIGVGVRPARVRETARVRACETAG</sequence>
<keyword evidence="3 6" id="KW-0812">Transmembrane</keyword>
<dbReference type="PANTHER" id="PTHR43124:SF10">
    <property type="entry name" value="PURINE EFFLUX PUMP PBUE"/>
    <property type="match status" value="1"/>
</dbReference>
<gene>
    <name evidence="8" type="ORF">QIT00_27450</name>
</gene>
<feature type="transmembrane region" description="Helical" evidence="6">
    <location>
        <begin position="128"/>
        <end position="150"/>
    </location>
</feature>
<accession>A0ABT6T2Z4</accession>
<name>A0ABT6T2Z4_9ACTN</name>
<protein>
    <submittedName>
        <fullName evidence="8">MFS transporter</fullName>
    </submittedName>
</protein>
<feature type="transmembrane region" description="Helical" evidence="6">
    <location>
        <begin position="328"/>
        <end position="348"/>
    </location>
</feature>